<evidence type="ECO:0000313" key="5">
    <source>
        <dbReference type="Proteomes" id="UP000695264"/>
    </source>
</evidence>
<evidence type="ECO:0000313" key="4">
    <source>
        <dbReference type="EMBL" id="NJQ00158.1"/>
    </source>
</evidence>
<dbReference type="InterPro" id="IPR006016">
    <property type="entry name" value="UspA"/>
</dbReference>
<evidence type="ECO:0000256" key="1">
    <source>
        <dbReference type="ARBA" id="ARBA00008791"/>
    </source>
</evidence>
<keyword evidence="5" id="KW-1185">Reference proteome</keyword>
<organism evidence="4 5">
    <name type="scientific">Streptomyces zingiberis</name>
    <dbReference type="NCBI Taxonomy" id="2053010"/>
    <lineage>
        <taxon>Bacteria</taxon>
        <taxon>Bacillati</taxon>
        <taxon>Actinomycetota</taxon>
        <taxon>Actinomycetes</taxon>
        <taxon>Kitasatosporales</taxon>
        <taxon>Streptomycetaceae</taxon>
        <taxon>Streptomyces</taxon>
    </lineage>
</organism>
<comment type="similarity">
    <text evidence="1">Belongs to the universal stress protein A family.</text>
</comment>
<feature type="compositionally biased region" description="Basic and acidic residues" evidence="2">
    <location>
        <begin position="7"/>
        <end position="17"/>
    </location>
</feature>
<feature type="domain" description="UspA" evidence="3">
    <location>
        <begin position="173"/>
        <end position="309"/>
    </location>
</feature>
<dbReference type="PANTHER" id="PTHR46553:SF3">
    <property type="entry name" value="ADENINE NUCLEOTIDE ALPHA HYDROLASES-LIKE SUPERFAMILY PROTEIN"/>
    <property type="match status" value="1"/>
</dbReference>
<dbReference type="PRINTS" id="PR01438">
    <property type="entry name" value="UNVRSLSTRESS"/>
</dbReference>
<protein>
    <submittedName>
        <fullName evidence="4">Universal stress protein</fullName>
    </submittedName>
</protein>
<feature type="region of interest" description="Disordered" evidence="2">
    <location>
        <begin position="311"/>
        <end position="341"/>
    </location>
</feature>
<dbReference type="PANTHER" id="PTHR46553">
    <property type="entry name" value="ADENINE NUCLEOTIDE ALPHA HYDROLASES-LIKE SUPERFAMILY PROTEIN"/>
    <property type="match status" value="1"/>
</dbReference>
<reference evidence="4 5" key="1">
    <citation type="submission" date="2020-03" db="EMBL/GenBank/DDBJ databases">
        <title>WGS of actinomycetes isolated from Thailand.</title>
        <authorList>
            <person name="Thawai C."/>
        </authorList>
    </citation>
    <scope>NUCLEOTIDE SEQUENCE [LARGE SCALE GENOMIC DNA]</scope>
    <source>
        <strain evidence="4 5">PLAI 1-29</strain>
    </source>
</reference>
<evidence type="ECO:0000256" key="2">
    <source>
        <dbReference type="SAM" id="MobiDB-lite"/>
    </source>
</evidence>
<name>A0ABX1BSU4_9ACTN</name>
<dbReference type="RefSeq" id="WP_168100787.1">
    <property type="nucleotide sequence ID" value="NZ_JAATEN010000004.1"/>
</dbReference>
<accession>A0ABX1BSU4</accession>
<feature type="region of interest" description="Disordered" evidence="2">
    <location>
        <begin position="1"/>
        <end position="27"/>
    </location>
</feature>
<dbReference type="Proteomes" id="UP000695264">
    <property type="component" value="Unassembled WGS sequence"/>
</dbReference>
<dbReference type="SUPFAM" id="SSF52402">
    <property type="entry name" value="Adenine nucleotide alpha hydrolases-like"/>
    <property type="match status" value="2"/>
</dbReference>
<gene>
    <name evidence="4" type="ORF">HCK00_06305</name>
</gene>
<dbReference type="EMBL" id="JAATEN010000004">
    <property type="protein sequence ID" value="NJQ00158.1"/>
    <property type="molecule type" value="Genomic_DNA"/>
</dbReference>
<dbReference type="Gene3D" id="3.40.50.620">
    <property type="entry name" value="HUPs"/>
    <property type="match status" value="2"/>
</dbReference>
<evidence type="ECO:0000259" key="3">
    <source>
        <dbReference type="Pfam" id="PF00582"/>
    </source>
</evidence>
<proteinExistence type="inferred from homology"/>
<dbReference type="Pfam" id="PF00582">
    <property type="entry name" value="Usp"/>
    <property type="match status" value="2"/>
</dbReference>
<dbReference type="InterPro" id="IPR014729">
    <property type="entry name" value="Rossmann-like_a/b/a_fold"/>
</dbReference>
<sequence>MAGTARRPVERPAERGAAEPGAPGGGVVAVGVDGSPQSLTAAEWAADEALRSGRALRIVQVWDPPAAATVRPDAVASHRRWAEQRLDAARRTAGERAPGVEIAVERVEGAAVRTLSEQEAEVLVLGSRGLAGMSGRLVGSVGLAVVTHAARPVVLVRDGGDGPVGRPGDEGPVVLGIDVRHHGDPLLAFAFRAAADRGALLDVVYAWNPKRVYGYAAAPLDGDLTEEYQEQEEADLARVLAPWREAYPGVAVAERVVHGSAAHELITASGDAALLVTGHRRPRPAHPARLGHVTHGVVHHAPCPVAVVPHDGQAGEAGDAGGAGEASGAPSADGGTARAAA</sequence>
<dbReference type="InterPro" id="IPR006015">
    <property type="entry name" value="Universal_stress_UspA"/>
</dbReference>
<feature type="domain" description="UspA" evidence="3">
    <location>
        <begin position="28"/>
        <end position="157"/>
    </location>
</feature>
<feature type="compositionally biased region" description="Low complexity" evidence="2">
    <location>
        <begin position="326"/>
        <end position="335"/>
    </location>
</feature>
<comment type="caution">
    <text evidence="4">The sequence shown here is derived from an EMBL/GenBank/DDBJ whole genome shotgun (WGS) entry which is preliminary data.</text>
</comment>